<feature type="region of interest" description="Disordered" evidence="1">
    <location>
        <begin position="44"/>
        <end position="95"/>
    </location>
</feature>
<evidence type="ECO:0000313" key="2">
    <source>
        <dbReference type="Proteomes" id="UP000095285"/>
    </source>
</evidence>
<sequence length="162" mass="18860">MLSKFQTSDKLKAKKFSRRAIANLLMKDVEWEKEVFLTAGNIKSENPRKNRRKRVKWQMNPLYKAKSSNMEESESESMTSLSSRQSYIHSEQSIDNDYKSNIDEGNEVQENISGKQVNFHKIAMEMLDTMKAFGVEMEKNVSMRKVLEECDQKLEKLSIAHS</sequence>
<protein>
    <submittedName>
        <fullName evidence="3">MADF domain-containing protein</fullName>
    </submittedName>
</protein>
<evidence type="ECO:0000256" key="1">
    <source>
        <dbReference type="SAM" id="MobiDB-lite"/>
    </source>
</evidence>
<dbReference type="Proteomes" id="UP000095285">
    <property type="component" value="Unassembled WGS sequence"/>
</dbReference>
<dbReference type="AlphaFoldDB" id="A0A1I7VST0"/>
<evidence type="ECO:0000313" key="3">
    <source>
        <dbReference type="WBParaSite" id="EN70_5870"/>
    </source>
</evidence>
<proteinExistence type="predicted"/>
<dbReference type="WBParaSite" id="EN70_5870">
    <property type="protein sequence ID" value="EN70_5870"/>
    <property type="gene ID" value="EN70_5870"/>
</dbReference>
<feature type="compositionally biased region" description="Low complexity" evidence="1">
    <location>
        <begin position="76"/>
        <end position="86"/>
    </location>
</feature>
<organism evidence="2 3">
    <name type="scientific">Loa loa</name>
    <name type="common">Eye worm</name>
    <name type="synonym">Filaria loa</name>
    <dbReference type="NCBI Taxonomy" id="7209"/>
    <lineage>
        <taxon>Eukaryota</taxon>
        <taxon>Metazoa</taxon>
        <taxon>Ecdysozoa</taxon>
        <taxon>Nematoda</taxon>
        <taxon>Chromadorea</taxon>
        <taxon>Rhabditida</taxon>
        <taxon>Spirurina</taxon>
        <taxon>Spiruromorpha</taxon>
        <taxon>Filarioidea</taxon>
        <taxon>Onchocercidae</taxon>
        <taxon>Loa</taxon>
    </lineage>
</organism>
<reference evidence="2" key="1">
    <citation type="submission" date="2012-04" db="EMBL/GenBank/DDBJ databases">
        <title>The Genome Sequence of Loa loa.</title>
        <authorList>
            <consortium name="The Broad Institute Genome Sequencing Platform"/>
            <consortium name="Broad Institute Genome Sequencing Center for Infectious Disease"/>
            <person name="Nutman T.B."/>
            <person name="Fink D.L."/>
            <person name="Russ C."/>
            <person name="Young S."/>
            <person name="Zeng Q."/>
            <person name="Gargeya S."/>
            <person name="Alvarado L."/>
            <person name="Berlin A."/>
            <person name="Chapman S.B."/>
            <person name="Chen Z."/>
            <person name="Freedman E."/>
            <person name="Gellesch M."/>
            <person name="Goldberg J."/>
            <person name="Griggs A."/>
            <person name="Gujja S."/>
            <person name="Heilman E.R."/>
            <person name="Heiman D."/>
            <person name="Howarth C."/>
            <person name="Mehta T."/>
            <person name="Neiman D."/>
            <person name="Pearson M."/>
            <person name="Roberts A."/>
            <person name="Saif S."/>
            <person name="Shea T."/>
            <person name="Shenoy N."/>
            <person name="Sisk P."/>
            <person name="Stolte C."/>
            <person name="Sykes S."/>
            <person name="White J."/>
            <person name="Yandava C."/>
            <person name="Haas B."/>
            <person name="Henn M.R."/>
            <person name="Nusbaum C."/>
            <person name="Birren B."/>
        </authorList>
    </citation>
    <scope>NUCLEOTIDE SEQUENCE [LARGE SCALE GENOMIC DNA]</scope>
</reference>
<reference evidence="3" key="2">
    <citation type="submission" date="2016-11" db="UniProtKB">
        <authorList>
            <consortium name="WormBaseParasite"/>
        </authorList>
    </citation>
    <scope>IDENTIFICATION</scope>
</reference>
<accession>A0A1I7VST0</accession>
<keyword evidence="2" id="KW-1185">Reference proteome</keyword>
<name>A0A1I7VST0_LOALO</name>